<protein>
    <submittedName>
        <fullName evidence="6">3'(2'),5'-bisphosphate nucleotidase CysQ</fullName>
    </submittedName>
</protein>
<feature type="binding site" evidence="5">
    <location>
        <position position="83"/>
    </location>
    <ligand>
        <name>Mg(2+)</name>
        <dbReference type="ChEBI" id="CHEBI:18420"/>
        <label>1</label>
        <note>catalytic</note>
    </ligand>
</feature>
<evidence type="ECO:0000256" key="3">
    <source>
        <dbReference type="ARBA" id="ARBA00022801"/>
    </source>
</evidence>
<dbReference type="InterPro" id="IPR000760">
    <property type="entry name" value="Inositol_monophosphatase-like"/>
</dbReference>
<reference evidence="6 7" key="1">
    <citation type="submission" date="2018-05" db="EMBL/GenBank/DDBJ databases">
        <title>Acuticoccus sediminis sp. nov., isolated from deep-sea sediment of Indian Ocean.</title>
        <authorList>
            <person name="Liu X."/>
            <person name="Lai Q."/>
            <person name="Du Y."/>
            <person name="Sun F."/>
            <person name="Zhang X."/>
            <person name="Wang S."/>
            <person name="Shao Z."/>
        </authorList>
    </citation>
    <scope>NUCLEOTIDE SEQUENCE [LARGE SCALE GENOMIC DNA]</scope>
    <source>
        <strain evidence="6 7">PTG4-2</strain>
    </source>
</reference>
<dbReference type="OrthoDB" id="9785695at2"/>
<feature type="binding site" evidence="5">
    <location>
        <position position="201"/>
    </location>
    <ligand>
        <name>Mg(2+)</name>
        <dbReference type="ChEBI" id="CHEBI:18420"/>
        <label>1</label>
        <note>catalytic</note>
    </ligand>
</feature>
<evidence type="ECO:0000256" key="2">
    <source>
        <dbReference type="ARBA" id="ARBA00022723"/>
    </source>
</evidence>
<evidence type="ECO:0000313" key="6">
    <source>
        <dbReference type="EMBL" id="RAI03678.1"/>
    </source>
</evidence>
<dbReference type="RefSeq" id="WP_111342593.1">
    <property type="nucleotide sequence ID" value="NZ_QHHQ01000001.1"/>
</dbReference>
<dbReference type="Proteomes" id="UP000249590">
    <property type="component" value="Unassembled WGS sequence"/>
</dbReference>
<dbReference type="Pfam" id="PF00459">
    <property type="entry name" value="Inositol_P"/>
    <property type="match status" value="1"/>
</dbReference>
<dbReference type="CDD" id="cd01638">
    <property type="entry name" value="CysQ"/>
    <property type="match status" value="1"/>
</dbReference>
<proteinExistence type="inferred from homology"/>
<comment type="caution">
    <text evidence="6">The sequence shown here is derived from an EMBL/GenBank/DDBJ whole genome shotgun (WGS) entry which is preliminary data.</text>
</comment>
<dbReference type="PANTHER" id="PTHR20854">
    <property type="entry name" value="INOSITOL MONOPHOSPHATASE"/>
    <property type="match status" value="1"/>
</dbReference>
<gene>
    <name evidence="6" type="ORF">DLJ53_04125</name>
</gene>
<dbReference type="PANTHER" id="PTHR20854:SF4">
    <property type="entry name" value="INOSITOL-1-MONOPHOSPHATASE-RELATED"/>
    <property type="match status" value="1"/>
</dbReference>
<dbReference type="PRINTS" id="PR00377">
    <property type="entry name" value="IMPHPHTASES"/>
</dbReference>
<dbReference type="Gene3D" id="3.40.190.80">
    <property type="match status" value="1"/>
</dbReference>
<sequence length="258" mass="27114">MAAECDIELLVRAARAAGHVALTFRGAAQSWTKDDGTPVSEADLAANEALRTILMGARPGYGWLSEEDGRASGGPLSFIVDPIDGTRAYMRGDTYWTVVAAVLDGGRPVAGVIYRPFVDTLYCARLGGGATRNGRPVHVSGRQELRDARVALPGPLYRDGGFETAGVVRAHNVSSLALRLAKAGEGRLDAVITKSGPHHWDLAAADLFVHEAGGTLTNLSGETLDYAAETTSHGAVFAGTPDLAEPLRRMAARHDAAA</sequence>
<keyword evidence="3" id="KW-0378">Hydrolase</keyword>
<organism evidence="6 7">
    <name type="scientific">Acuticoccus sediminis</name>
    <dbReference type="NCBI Taxonomy" id="2184697"/>
    <lineage>
        <taxon>Bacteria</taxon>
        <taxon>Pseudomonadati</taxon>
        <taxon>Pseudomonadota</taxon>
        <taxon>Alphaproteobacteria</taxon>
        <taxon>Hyphomicrobiales</taxon>
        <taxon>Amorphaceae</taxon>
        <taxon>Acuticoccus</taxon>
    </lineage>
</organism>
<dbReference type="SUPFAM" id="SSF56655">
    <property type="entry name" value="Carbohydrate phosphatase"/>
    <property type="match status" value="1"/>
</dbReference>
<evidence type="ECO:0000256" key="1">
    <source>
        <dbReference type="ARBA" id="ARBA00009759"/>
    </source>
</evidence>
<feature type="binding site" evidence="5">
    <location>
        <position position="66"/>
    </location>
    <ligand>
        <name>Mg(2+)</name>
        <dbReference type="ChEBI" id="CHEBI:18420"/>
        <label>1</label>
        <note>catalytic</note>
    </ligand>
</feature>
<keyword evidence="2 5" id="KW-0479">Metal-binding</keyword>
<feature type="binding site" evidence="5">
    <location>
        <position position="81"/>
    </location>
    <ligand>
        <name>Mg(2+)</name>
        <dbReference type="ChEBI" id="CHEBI:18420"/>
        <label>1</label>
        <note>catalytic</note>
    </ligand>
</feature>
<keyword evidence="4 5" id="KW-0460">Magnesium</keyword>
<evidence type="ECO:0000313" key="7">
    <source>
        <dbReference type="Proteomes" id="UP000249590"/>
    </source>
</evidence>
<dbReference type="GO" id="GO:0006020">
    <property type="term" value="P:inositol metabolic process"/>
    <property type="evidence" value="ECO:0007669"/>
    <property type="project" value="TreeGrafter"/>
</dbReference>
<dbReference type="EMBL" id="QHHQ01000001">
    <property type="protein sequence ID" value="RAI03678.1"/>
    <property type="molecule type" value="Genomic_DNA"/>
</dbReference>
<name>A0A8B2NU03_9HYPH</name>
<dbReference type="PROSITE" id="PS00629">
    <property type="entry name" value="IMP_1"/>
    <property type="match status" value="1"/>
</dbReference>
<dbReference type="InterPro" id="IPR020583">
    <property type="entry name" value="Inositol_monoP_metal-BS"/>
</dbReference>
<dbReference type="GO" id="GO:0008934">
    <property type="term" value="F:inositol monophosphate 1-phosphatase activity"/>
    <property type="evidence" value="ECO:0007669"/>
    <property type="project" value="TreeGrafter"/>
</dbReference>
<evidence type="ECO:0000256" key="5">
    <source>
        <dbReference type="PIRSR" id="PIRSR600760-2"/>
    </source>
</evidence>
<dbReference type="Gene3D" id="3.30.540.10">
    <property type="entry name" value="Fructose-1,6-Bisphosphatase, subunit A, domain 1"/>
    <property type="match status" value="1"/>
</dbReference>
<comment type="cofactor">
    <cofactor evidence="5">
        <name>Mg(2+)</name>
        <dbReference type="ChEBI" id="CHEBI:18420"/>
    </cofactor>
</comment>
<accession>A0A8B2NU03</accession>
<comment type="similarity">
    <text evidence="1">Belongs to the inositol monophosphatase superfamily.</text>
</comment>
<feature type="binding site" evidence="5">
    <location>
        <position position="84"/>
    </location>
    <ligand>
        <name>Mg(2+)</name>
        <dbReference type="ChEBI" id="CHEBI:18420"/>
        <label>1</label>
        <note>catalytic</note>
    </ligand>
</feature>
<dbReference type="GO" id="GO:0046872">
    <property type="term" value="F:metal ion binding"/>
    <property type="evidence" value="ECO:0007669"/>
    <property type="project" value="UniProtKB-KW"/>
</dbReference>
<evidence type="ECO:0000256" key="4">
    <source>
        <dbReference type="ARBA" id="ARBA00022842"/>
    </source>
</evidence>
<dbReference type="AlphaFoldDB" id="A0A8B2NU03"/>
<keyword evidence="7" id="KW-1185">Reference proteome</keyword>
<dbReference type="GO" id="GO:0007165">
    <property type="term" value="P:signal transduction"/>
    <property type="evidence" value="ECO:0007669"/>
    <property type="project" value="TreeGrafter"/>
</dbReference>